<gene>
    <name evidence="4" type="ORF">AUJ66_05455</name>
</gene>
<comment type="caution">
    <text evidence="4">The sequence shown here is derived from an EMBL/GenBank/DDBJ whole genome shotgun (WGS) entry which is preliminary data.</text>
</comment>
<dbReference type="AlphaFoldDB" id="A0A1J4SF46"/>
<evidence type="ECO:0000259" key="3">
    <source>
        <dbReference type="Pfam" id="PF01156"/>
    </source>
</evidence>
<evidence type="ECO:0000256" key="1">
    <source>
        <dbReference type="ARBA" id="ARBA00022801"/>
    </source>
</evidence>
<evidence type="ECO:0000256" key="2">
    <source>
        <dbReference type="ARBA" id="ARBA00023295"/>
    </source>
</evidence>
<sequence>MNVIIDTDPGIDDALALFFALNSPELNIKAIVATYGNVRIQQAVRNVLNILEVVAPSDIPFVIQGAGHPIRRPLLKKDYRIHGLNGLGNLNLPPPSLKPADEELNDIFKKSRDIFLICLGPLTTLAKLILANPGVINSLKEIILMGGAVTVPGNVTQFAEFNIYSDPEAAKIVLHCKIPITMVGLDVTHQTLLTENELKLLDTSVPRFKFIDKICRHYIGFHKKYRRMKGCFLHDPLAVATAIDRNIVKTKRLSIDVQTEDKNRLGQTYIKKDGRPNADVCVELDNDRFMKLLRQRIFLRGSRV</sequence>
<dbReference type="STRING" id="1817893.AUJ66_05455"/>
<reference evidence="4 5" key="1">
    <citation type="journal article" date="2016" name="Environ. Microbiol.">
        <title>Genomic resolution of a cold subsurface aquifer community provides metabolic insights for novel microbes adapted to high CO concentrations.</title>
        <authorList>
            <person name="Probst A.J."/>
            <person name="Castelle C.J."/>
            <person name="Singh A."/>
            <person name="Brown C.T."/>
            <person name="Anantharaman K."/>
            <person name="Sharon I."/>
            <person name="Hug L.A."/>
            <person name="Burstein D."/>
            <person name="Emerson J.B."/>
            <person name="Thomas B.C."/>
            <person name="Banfield J.F."/>
        </authorList>
    </citation>
    <scope>NUCLEOTIDE SEQUENCE [LARGE SCALE GENOMIC DNA]</scope>
    <source>
        <strain evidence="4">CG1_02_38_46</strain>
    </source>
</reference>
<dbReference type="PANTHER" id="PTHR12304">
    <property type="entry name" value="INOSINE-URIDINE PREFERRING NUCLEOSIDE HYDROLASE"/>
    <property type="match status" value="1"/>
</dbReference>
<dbReference type="Pfam" id="PF01156">
    <property type="entry name" value="IU_nuc_hydro"/>
    <property type="match status" value="1"/>
</dbReference>
<dbReference type="EMBL" id="MNUO01000082">
    <property type="protein sequence ID" value="OIN96718.1"/>
    <property type="molecule type" value="Genomic_DNA"/>
</dbReference>
<dbReference type="PANTHER" id="PTHR12304:SF4">
    <property type="entry name" value="URIDINE NUCLEOSIDASE"/>
    <property type="match status" value="1"/>
</dbReference>
<keyword evidence="2" id="KW-0326">Glycosidase</keyword>
<dbReference type="GO" id="GO:0008477">
    <property type="term" value="F:purine nucleosidase activity"/>
    <property type="evidence" value="ECO:0007669"/>
    <property type="project" value="TreeGrafter"/>
</dbReference>
<dbReference type="Gene3D" id="3.90.245.10">
    <property type="entry name" value="Ribonucleoside hydrolase-like"/>
    <property type="match status" value="1"/>
</dbReference>
<feature type="domain" description="Inosine/uridine-preferring nucleoside hydrolase" evidence="3">
    <location>
        <begin position="3"/>
        <end position="291"/>
    </location>
</feature>
<dbReference type="SUPFAM" id="SSF53590">
    <property type="entry name" value="Nucleoside hydrolase"/>
    <property type="match status" value="1"/>
</dbReference>
<dbReference type="Proteomes" id="UP000182278">
    <property type="component" value="Unassembled WGS sequence"/>
</dbReference>
<dbReference type="InterPro" id="IPR036452">
    <property type="entry name" value="Ribo_hydro-like"/>
</dbReference>
<evidence type="ECO:0000313" key="5">
    <source>
        <dbReference type="Proteomes" id="UP000182278"/>
    </source>
</evidence>
<protein>
    <recommendedName>
        <fullName evidence="3">Inosine/uridine-preferring nucleoside hydrolase domain-containing protein</fullName>
    </recommendedName>
</protein>
<proteinExistence type="predicted"/>
<accession>A0A1J4SF46</accession>
<dbReference type="GO" id="GO:0006152">
    <property type="term" value="P:purine nucleoside catabolic process"/>
    <property type="evidence" value="ECO:0007669"/>
    <property type="project" value="TreeGrafter"/>
</dbReference>
<dbReference type="InterPro" id="IPR001910">
    <property type="entry name" value="Inosine/uridine_hydrolase_dom"/>
</dbReference>
<keyword evidence="1" id="KW-0378">Hydrolase</keyword>
<organism evidence="4 5">
    <name type="scientific">Candidatus Desantisbacteria bacterium CG1_02_38_46</name>
    <dbReference type="NCBI Taxonomy" id="1817893"/>
    <lineage>
        <taxon>Bacteria</taxon>
        <taxon>Candidatus Desantisiibacteriota</taxon>
    </lineage>
</organism>
<dbReference type="GO" id="GO:0005829">
    <property type="term" value="C:cytosol"/>
    <property type="evidence" value="ECO:0007669"/>
    <property type="project" value="TreeGrafter"/>
</dbReference>
<evidence type="ECO:0000313" key="4">
    <source>
        <dbReference type="EMBL" id="OIN96718.1"/>
    </source>
</evidence>
<name>A0A1J4SF46_9BACT</name>
<dbReference type="InterPro" id="IPR023186">
    <property type="entry name" value="IUNH"/>
</dbReference>